<proteinExistence type="predicted"/>
<reference evidence="2" key="1">
    <citation type="submission" date="2017-06" db="EMBL/GenBank/DDBJ databases">
        <title>Herbaspirillum phytohormonus sp. nov., isolated from the root nodule of Robinia pseudoacacia in lead-zinc mine.</title>
        <authorList>
            <person name="Fan M."/>
            <person name="Lin Y."/>
        </authorList>
    </citation>
    <scope>NUCLEOTIDE SEQUENCE [LARGE SCALE GENOMIC DNA]</scope>
    <source>
        <strain evidence="2">SC-089</strain>
    </source>
</reference>
<dbReference type="AlphaFoldDB" id="A0A225M4N1"/>
<evidence type="ECO:0000313" key="1">
    <source>
        <dbReference type="EMBL" id="OWT55652.1"/>
    </source>
</evidence>
<dbReference type="PANTHER" id="PTHR43881">
    <property type="entry name" value="GAMMA-GLUTAMYLTRANSPEPTIDASE (AFU_ORTHOLOGUE AFUA_4G13580)"/>
    <property type="match status" value="1"/>
</dbReference>
<dbReference type="EMBL" id="NJIH01000012">
    <property type="protein sequence ID" value="OWT55652.1"/>
    <property type="molecule type" value="Genomic_DNA"/>
</dbReference>
<keyword evidence="1" id="KW-0808">Transferase</keyword>
<sequence length="561" mass="58946">MSKSLGRAGAGGVEEGVGPALQAEAGLPIEQQDYEACPYPVELKPVVGERMVIATQPLAAQAGLRMLERGGNAVDAAIAAAATIAVVEPTNNGIGGDAYAMVRQGDGLHGLNATGRAGLRADAADMRARYGERLPQRGWDSVTTPGAVSAWAALSARYGSLPFAELLGPALHYARHGFRVSPGVARKWAEQARVLGGQEEFRRVFLPEGAAPPAGALFTQPEMAETLERIAATSGADFYTGYTARLLADHAAASGACLTQEDLAAHRADWVEVLRGRYRDTILSEMPPNGLGVVALYALAVLDRLDVARHPVDSAPSLHLQIEAMKLAFARLASRLGDPRNMDADAAALMSRENIEQDAARIDPRAALDPGQILPAASGTVYLAAGDASGMMVSFIQSNYMGFGSGIVVPGTGIALQNRGACFSLDPGSPARLAPGARPLHTILPGFLERADGSVAAFGSTGGIFQPQGHVQLTVRLAAYGQQPQAVVDAPRFKVGNGRRLVLEPGFAPDTVRALADLGHEITQRETSTWDFGGMQILLRRNDGCYVGARDARRDSHVAVG</sequence>
<dbReference type="Pfam" id="PF01019">
    <property type="entry name" value="G_glu_transpept"/>
    <property type="match status" value="1"/>
</dbReference>
<dbReference type="Proteomes" id="UP000214603">
    <property type="component" value="Unassembled WGS sequence"/>
</dbReference>
<dbReference type="SUPFAM" id="SSF56235">
    <property type="entry name" value="N-terminal nucleophile aminohydrolases (Ntn hydrolases)"/>
    <property type="match status" value="1"/>
</dbReference>
<accession>A0A225M4N1</accession>
<dbReference type="InterPro" id="IPR029055">
    <property type="entry name" value="Ntn_hydrolases_N"/>
</dbReference>
<protein>
    <submittedName>
        <fullName evidence="1">Gamma-glutamyltransferase</fullName>
    </submittedName>
</protein>
<name>A0A225M4N1_9BURK</name>
<organism evidence="1 2">
    <name type="scientific">Candidimonas nitroreducens</name>
    <dbReference type="NCBI Taxonomy" id="683354"/>
    <lineage>
        <taxon>Bacteria</taxon>
        <taxon>Pseudomonadati</taxon>
        <taxon>Pseudomonadota</taxon>
        <taxon>Betaproteobacteria</taxon>
        <taxon>Burkholderiales</taxon>
        <taxon>Alcaligenaceae</taxon>
        <taxon>Candidimonas</taxon>
    </lineage>
</organism>
<dbReference type="InterPro" id="IPR043137">
    <property type="entry name" value="GGT_ssub_C"/>
</dbReference>
<dbReference type="PRINTS" id="PR01210">
    <property type="entry name" value="GGTRANSPTASE"/>
</dbReference>
<dbReference type="InterPro" id="IPR043138">
    <property type="entry name" value="GGT_lsub"/>
</dbReference>
<evidence type="ECO:0000313" key="2">
    <source>
        <dbReference type="Proteomes" id="UP000214603"/>
    </source>
</evidence>
<dbReference type="PANTHER" id="PTHR43881:SF1">
    <property type="entry name" value="GAMMA-GLUTAMYLTRANSPEPTIDASE (AFU_ORTHOLOGUE AFUA_4G13580)"/>
    <property type="match status" value="1"/>
</dbReference>
<keyword evidence="2" id="KW-1185">Reference proteome</keyword>
<gene>
    <name evidence="1" type="ORF">CEY11_20200</name>
</gene>
<comment type="caution">
    <text evidence="1">The sequence shown here is derived from an EMBL/GenBank/DDBJ whole genome shotgun (WGS) entry which is preliminary data.</text>
</comment>
<dbReference type="Gene3D" id="1.10.246.130">
    <property type="match status" value="1"/>
</dbReference>
<dbReference type="Gene3D" id="3.60.20.40">
    <property type="match status" value="1"/>
</dbReference>
<dbReference type="OrthoDB" id="5297205at2"/>
<dbReference type="InterPro" id="IPR052896">
    <property type="entry name" value="GGT-like_enzyme"/>
</dbReference>
<dbReference type="GO" id="GO:0016740">
    <property type="term" value="F:transferase activity"/>
    <property type="evidence" value="ECO:0007669"/>
    <property type="project" value="UniProtKB-KW"/>
</dbReference>